<evidence type="ECO:0007829" key="4">
    <source>
        <dbReference type="ProteomicsDB" id="A0A0P0V8X1"/>
    </source>
</evidence>
<accession>A0A0P0V8X1</accession>
<dbReference type="Pfam" id="PF23292">
    <property type="entry name" value="SAND_ULT1"/>
    <property type="match status" value="1"/>
</dbReference>
<reference evidence="2 3" key="2">
    <citation type="journal article" date="2013" name="Plant Cell Physiol.">
        <title>Rice Annotation Project Database (RAP-DB): an integrative and interactive database for rice genomics.</title>
        <authorList>
            <person name="Sakai H."/>
            <person name="Lee S.S."/>
            <person name="Tanaka T."/>
            <person name="Numa H."/>
            <person name="Kim J."/>
            <person name="Kawahara Y."/>
            <person name="Wakimoto H."/>
            <person name="Yang C.C."/>
            <person name="Iwamoto M."/>
            <person name="Abe T."/>
            <person name="Yamada Y."/>
            <person name="Muto A."/>
            <person name="Inokuchi H."/>
            <person name="Ikemura T."/>
            <person name="Matsumoto T."/>
            <person name="Sasaki T."/>
            <person name="Itoh T."/>
        </authorList>
    </citation>
    <scope>NUCLEOTIDE SEQUENCE [LARGE SCALE GENOMIC DNA]</scope>
    <source>
        <strain evidence="3">cv. Nipponbare</strain>
    </source>
</reference>
<sequence length="94" mass="9911">MAAAANGGGAALFSEEELRDVSGVRRCEDFVEVTCGCTSHRYGDAVGRLRVYASGDLEVSCECTPGCREGPCSPLCIISTPRPFCLLACLSRCS</sequence>
<reference evidence="3" key="1">
    <citation type="journal article" date="2005" name="Nature">
        <title>The map-based sequence of the rice genome.</title>
        <authorList>
            <consortium name="International rice genome sequencing project (IRGSP)"/>
            <person name="Matsumoto T."/>
            <person name="Wu J."/>
            <person name="Kanamori H."/>
            <person name="Katayose Y."/>
            <person name="Fujisawa M."/>
            <person name="Namiki N."/>
            <person name="Mizuno H."/>
            <person name="Yamamoto K."/>
            <person name="Antonio B.A."/>
            <person name="Baba T."/>
            <person name="Sakata K."/>
            <person name="Nagamura Y."/>
            <person name="Aoki H."/>
            <person name="Arikawa K."/>
            <person name="Arita K."/>
            <person name="Bito T."/>
            <person name="Chiden Y."/>
            <person name="Fujitsuka N."/>
            <person name="Fukunaka R."/>
            <person name="Hamada M."/>
            <person name="Harada C."/>
            <person name="Hayashi A."/>
            <person name="Hijishita S."/>
            <person name="Honda M."/>
            <person name="Hosokawa S."/>
            <person name="Ichikawa Y."/>
            <person name="Idonuma A."/>
            <person name="Iijima M."/>
            <person name="Ikeda M."/>
            <person name="Ikeno M."/>
            <person name="Ito K."/>
            <person name="Ito S."/>
            <person name="Ito T."/>
            <person name="Ito Y."/>
            <person name="Ito Y."/>
            <person name="Iwabuchi A."/>
            <person name="Kamiya K."/>
            <person name="Karasawa W."/>
            <person name="Kurita K."/>
            <person name="Katagiri S."/>
            <person name="Kikuta A."/>
            <person name="Kobayashi H."/>
            <person name="Kobayashi N."/>
            <person name="Machita K."/>
            <person name="Maehara T."/>
            <person name="Masukawa M."/>
            <person name="Mizubayashi T."/>
            <person name="Mukai Y."/>
            <person name="Nagasaki H."/>
            <person name="Nagata Y."/>
            <person name="Naito S."/>
            <person name="Nakashima M."/>
            <person name="Nakama Y."/>
            <person name="Nakamichi Y."/>
            <person name="Nakamura M."/>
            <person name="Meguro A."/>
            <person name="Negishi M."/>
            <person name="Ohta I."/>
            <person name="Ohta T."/>
            <person name="Okamoto M."/>
            <person name="Ono N."/>
            <person name="Saji S."/>
            <person name="Sakaguchi M."/>
            <person name="Sakai K."/>
            <person name="Shibata M."/>
            <person name="Shimokawa T."/>
            <person name="Song J."/>
            <person name="Takazaki Y."/>
            <person name="Terasawa K."/>
            <person name="Tsugane M."/>
            <person name="Tsuji K."/>
            <person name="Ueda S."/>
            <person name="Waki K."/>
            <person name="Yamagata H."/>
            <person name="Yamamoto M."/>
            <person name="Yamamoto S."/>
            <person name="Yamane H."/>
            <person name="Yoshiki S."/>
            <person name="Yoshihara R."/>
            <person name="Yukawa K."/>
            <person name="Zhong H."/>
            <person name="Yano M."/>
            <person name="Yuan Q."/>
            <person name="Ouyang S."/>
            <person name="Liu J."/>
            <person name="Jones K.M."/>
            <person name="Gansberger K."/>
            <person name="Moffat K."/>
            <person name="Hill J."/>
            <person name="Bera J."/>
            <person name="Fadrosh D."/>
            <person name="Jin S."/>
            <person name="Johri S."/>
            <person name="Kim M."/>
            <person name="Overton L."/>
            <person name="Reardon M."/>
            <person name="Tsitrin T."/>
            <person name="Vuong H."/>
            <person name="Weaver B."/>
            <person name="Ciecko A."/>
            <person name="Tallon L."/>
            <person name="Jackson J."/>
            <person name="Pai G."/>
            <person name="Aken S.V."/>
            <person name="Utterback T."/>
            <person name="Reidmuller S."/>
            <person name="Feldblyum T."/>
            <person name="Hsiao J."/>
            <person name="Zismann V."/>
            <person name="Iobst S."/>
            <person name="de Vazeille A.R."/>
            <person name="Buell C.R."/>
            <person name="Ying K."/>
            <person name="Li Y."/>
            <person name="Lu T."/>
            <person name="Huang Y."/>
            <person name="Zhao Q."/>
            <person name="Feng Q."/>
            <person name="Zhang L."/>
            <person name="Zhu J."/>
            <person name="Weng Q."/>
            <person name="Mu J."/>
            <person name="Lu Y."/>
            <person name="Fan D."/>
            <person name="Liu Y."/>
            <person name="Guan J."/>
            <person name="Zhang Y."/>
            <person name="Yu S."/>
            <person name="Liu X."/>
            <person name="Zhang Y."/>
            <person name="Hong G."/>
            <person name="Han B."/>
            <person name="Choisne N."/>
            <person name="Demange N."/>
            <person name="Orjeda G."/>
            <person name="Samain S."/>
            <person name="Cattolico L."/>
            <person name="Pelletier E."/>
            <person name="Couloux A."/>
            <person name="Segurens B."/>
            <person name="Wincker P."/>
            <person name="D'Hont A."/>
            <person name="Scarpelli C."/>
            <person name="Weissenbach J."/>
            <person name="Salanoubat M."/>
            <person name="Quetier F."/>
            <person name="Yu Y."/>
            <person name="Kim H.R."/>
            <person name="Rambo T."/>
            <person name="Currie J."/>
            <person name="Collura K."/>
            <person name="Luo M."/>
            <person name="Yang T."/>
            <person name="Ammiraju J.S.S."/>
            <person name="Engler F."/>
            <person name="Soderlund C."/>
            <person name="Wing R.A."/>
            <person name="Palmer L.E."/>
            <person name="de la Bastide M."/>
            <person name="Spiegel L."/>
            <person name="Nascimento L."/>
            <person name="Zutavern T."/>
            <person name="O'Shaughnessy A."/>
            <person name="Dike S."/>
            <person name="Dedhia N."/>
            <person name="Preston R."/>
            <person name="Balija V."/>
            <person name="McCombie W.R."/>
            <person name="Chow T."/>
            <person name="Chen H."/>
            <person name="Chung M."/>
            <person name="Chen C."/>
            <person name="Shaw J."/>
            <person name="Wu H."/>
            <person name="Hsiao K."/>
            <person name="Chao Y."/>
            <person name="Chu M."/>
            <person name="Cheng C."/>
            <person name="Hour A."/>
            <person name="Lee P."/>
            <person name="Lin S."/>
            <person name="Lin Y."/>
            <person name="Liou J."/>
            <person name="Liu S."/>
            <person name="Hsing Y."/>
            <person name="Raghuvanshi S."/>
            <person name="Mohanty A."/>
            <person name="Bharti A.K."/>
            <person name="Gaur A."/>
            <person name="Gupta V."/>
            <person name="Kumar D."/>
            <person name="Ravi V."/>
            <person name="Vij S."/>
            <person name="Kapur A."/>
            <person name="Khurana P."/>
            <person name="Khurana P."/>
            <person name="Khurana J.P."/>
            <person name="Tyagi A.K."/>
            <person name="Gaikwad K."/>
            <person name="Singh A."/>
            <person name="Dalal V."/>
            <person name="Srivastava S."/>
            <person name="Dixit A."/>
            <person name="Pal A.K."/>
            <person name="Ghazi I.A."/>
            <person name="Yadav M."/>
            <person name="Pandit A."/>
            <person name="Bhargava A."/>
            <person name="Sureshbabu K."/>
            <person name="Batra K."/>
            <person name="Sharma T.R."/>
            <person name="Mohapatra T."/>
            <person name="Singh N.K."/>
            <person name="Messing J."/>
            <person name="Nelson A.B."/>
            <person name="Fuks G."/>
            <person name="Kavchok S."/>
            <person name="Keizer G."/>
            <person name="Linton E."/>
            <person name="Llaca V."/>
            <person name="Song R."/>
            <person name="Tanyolac B."/>
            <person name="Young S."/>
            <person name="Ho-Il K."/>
            <person name="Hahn J.H."/>
            <person name="Sangsakoo G."/>
            <person name="Vanavichit A."/>
            <person name="de Mattos Luiz.A.T."/>
            <person name="Zimmer P.D."/>
            <person name="Malone G."/>
            <person name="Dellagostin O."/>
            <person name="de Oliveira A.C."/>
            <person name="Bevan M."/>
            <person name="Bancroft I."/>
            <person name="Minx P."/>
            <person name="Cordum H."/>
            <person name="Wilson R."/>
            <person name="Cheng Z."/>
            <person name="Jin W."/>
            <person name="Jiang J."/>
            <person name="Leong S.A."/>
            <person name="Iwama H."/>
            <person name="Gojobori T."/>
            <person name="Itoh T."/>
            <person name="Niimura Y."/>
            <person name="Fujii Y."/>
            <person name="Habara T."/>
            <person name="Sakai H."/>
            <person name="Sato Y."/>
            <person name="Wilson G."/>
            <person name="Kumar K."/>
            <person name="McCouch S."/>
            <person name="Juretic N."/>
            <person name="Hoen D."/>
            <person name="Wright S."/>
            <person name="Bruskiewich R."/>
            <person name="Bureau T."/>
            <person name="Miyao A."/>
            <person name="Hirochika H."/>
            <person name="Nishikawa T."/>
            <person name="Kadowaki K."/>
            <person name="Sugiura M."/>
            <person name="Burr B."/>
            <person name="Sasaki T."/>
        </authorList>
    </citation>
    <scope>NUCLEOTIDE SEQUENCE [LARGE SCALE GENOMIC DNA]</scope>
    <source>
        <strain evidence="3">cv. Nipponbare</strain>
    </source>
</reference>
<gene>
    <name evidence="2" type="ordered locus">Os01g0780800</name>
    <name evidence="2" type="ORF">OSNPB_010780800</name>
</gene>
<dbReference type="Gramene" id="Os01t0780800-02">
    <property type="protein sequence ID" value="Os01t0780800-02"/>
    <property type="gene ID" value="Os01g0780800"/>
</dbReference>
<evidence type="ECO:0000313" key="2">
    <source>
        <dbReference type="EMBL" id="BAS74643.1"/>
    </source>
</evidence>
<evidence type="ECO:0000259" key="1">
    <source>
        <dbReference type="Pfam" id="PF23292"/>
    </source>
</evidence>
<evidence type="ECO:0000313" key="3">
    <source>
        <dbReference type="Proteomes" id="UP000059680"/>
    </source>
</evidence>
<dbReference type="AlphaFoldDB" id="A0A0P0V8X1"/>
<organism evidence="2 3">
    <name type="scientific">Oryza sativa subsp. japonica</name>
    <name type="common">Rice</name>
    <dbReference type="NCBI Taxonomy" id="39947"/>
    <lineage>
        <taxon>Eukaryota</taxon>
        <taxon>Viridiplantae</taxon>
        <taxon>Streptophyta</taxon>
        <taxon>Embryophyta</taxon>
        <taxon>Tracheophyta</taxon>
        <taxon>Spermatophyta</taxon>
        <taxon>Magnoliopsida</taxon>
        <taxon>Liliopsida</taxon>
        <taxon>Poales</taxon>
        <taxon>Poaceae</taxon>
        <taxon>BOP clade</taxon>
        <taxon>Oryzoideae</taxon>
        <taxon>Oryzeae</taxon>
        <taxon>Oryzinae</taxon>
        <taxon>Oryza</taxon>
        <taxon>Oryza sativa</taxon>
    </lineage>
</organism>
<feature type="domain" description="ULTRAPETALA1/2 SAND" evidence="1">
    <location>
        <begin position="21"/>
        <end position="74"/>
    </location>
</feature>
<proteinExistence type="evidence at protein level"/>
<reference evidence="2 3" key="3">
    <citation type="journal article" date="2013" name="Rice">
        <title>Improvement of the Oryza sativa Nipponbare reference genome using next generation sequence and optical map data.</title>
        <authorList>
            <person name="Kawahara Y."/>
            <person name="de la Bastide M."/>
            <person name="Hamilton J.P."/>
            <person name="Kanamori H."/>
            <person name="McCombie W.R."/>
            <person name="Ouyang S."/>
            <person name="Schwartz D.C."/>
            <person name="Tanaka T."/>
            <person name="Wu J."/>
            <person name="Zhou S."/>
            <person name="Childs K.L."/>
            <person name="Davidson R.M."/>
            <person name="Lin H."/>
            <person name="Quesada-Ocampo L."/>
            <person name="Vaillancourt B."/>
            <person name="Sakai H."/>
            <person name="Lee S.S."/>
            <person name="Kim J."/>
            <person name="Numa H."/>
            <person name="Itoh T."/>
            <person name="Buell C.R."/>
            <person name="Matsumoto T."/>
        </authorList>
    </citation>
    <scope>NUCLEOTIDE SEQUENCE [LARGE SCALE GENOMIC DNA]</scope>
    <source>
        <strain evidence="3">cv. Nipponbare</strain>
    </source>
</reference>
<dbReference type="InterPro" id="IPR057011">
    <property type="entry name" value="ULT1/2_SAND"/>
</dbReference>
<dbReference type="ExpressionAtlas" id="A0A0P0V8X1">
    <property type="expression patterns" value="baseline and differential"/>
</dbReference>
<protein>
    <submittedName>
        <fullName evidence="2">Os01g0780800 protein</fullName>
    </submittedName>
</protein>
<dbReference type="PANTHER" id="PTHR34053:SF1">
    <property type="entry name" value="PROTEIN ULTRAPETALA 1"/>
    <property type="match status" value="1"/>
</dbReference>
<dbReference type="InterPro" id="IPR020533">
    <property type="entry name" value="Developmental_reg_ULTRAPETALA"/>
</dbReference>
<dbReference type="PANTHER" id="PTHR34053">
    <property type="entry name" value="PROTEIN ULTRAPETALA 1"/>
    <property type="match status" value="1"/>
</dbReference>
<keyword evidence="4" id="KW-1267">Proteomics identification</keyword>
<keyword evidence="3" id="KW-1185">Reference proteome</keyword>
<dbReference type="EMBL" id="AP014957">
    <property type="protein sequence ID" value="BAS74643.1"/>
    <property type="molecule type" value="Genomic_DNA"/>
</dbReference>
<dbReference type="Proteomes" id="UP000059680">
    <property type="component" value="Chromosome 1"/>
</dbReference>
<name>A0A0P0V8X1_ORYSJ</name>